<comment type="caution">
    <text evidence="3">The sequence shown here is derived from an EMBL/GenBank/DDBJ whole genome shotgun (WGS) entry which is preliminary data.</text>
</comment>
<evidence type="ECO:0000256" key="1">
    <source>
        <dbReference type="SAM" id="Coils"/>
    </source>
</evidence>
<dbReference type="EMBL" id="PZZZ01000001">
    <property type="protein sequence ID" value="PTM98656.1"/>
    <property type="molecule type" value="Genomic_DNA"/>
</dbReference>
<keyword evidence="1" id="KW-0175">Coiled coil</keyword>
<proteinExistence type="predicted"/>
<evidence type="ECO:0000313" key="3">
    <source>
        <dbReference type="EMBL" id="PTM98656.1"/>
    </source>
</evidence>
<dbReference type="AlphaFoldDB" id="A0A2T5BI61"/>
<name>A0A2T5BI61_MYCDI</name>
<gene>
    <name evidence="3" type="ORF">C7449_101321</name>
</gene>
<evidence type="ECO:0000256" key="2">
    <source>
        <dbReference type="SAM" id="MobiDB-lite"/>
    </source>
</evidence>
<dbReference type="RefSeq" id="WP_170115758.1">
    <property type="nucleotide sequence ID" value="NZ_JBHEEX010000006.1"/>
</dbReference>
<keyword evidence="4" id="KW-1185">Reference proteome</keyword>
<accession>A0A2T5BI61</accession>
<feature type="compositionally biased region" description="Gly residues" evidence="2">
    <location>
        <begin position="181"/>
        <end position="190"/>
    </location>
</feature>
<feature type="region of interest" description="Disordered" evidence="2">
    <location>
        <begin position="162"/>
        <end position="190"/>
    </location>
</feature>
<sequence>MHIFEDVDVGLFGVPATVPAYDGLAGWQRGSAGSETAVPVLDLKAAPNGDPLDQMQTMLVEMTKELRERFQQFQSQRRRAEEAAGAAEDDAGRKLAQADAKAAIEAVSLIVRTLEKIDSLQRTILSERRMAQDLAGETADFEAVVAEFDRRVEAKAQAYHEQWKAEHEARAGPSAADQGIDVGGGENGPG</sequence>
<evidence type="ECO:0000313" key="4">
    <source>
        <dbReference type="Proteomes" id="UP000241247"/>
    </source>
</evidence>
<organism evidence="3 4">
    <name type="scientific">Mycoplana dimorpha</name>
    <dbReference type="NCBI Taxonomy" id="28320"/>
    <lineage>
        <taxon>Bacteria</taxon>
        <taxon>Pseudomonadati</taxon>
        <taxon>Pseudomonadota</taxon>
        <taxon>Alphaproteobacteria</taxon>
        <taxon>Hyphomicrobiales</taxon>
        <taxon>Rhizobiaceae</taxon>
        <taxon>Mycoplana</taxon>
    </lineage>
</organism>
<dbReference type="Proteomes" id="UP000241247">
    <property type="component" value="Unassembled WGS sequence"/>
</dbReference>
<feature type="coiled-coil region" evidence="1">
    <location>
        <begin position="63"/>
        <end position="90"/>
    </location>
</feature>
<protein>
    <submittedName>
        <fullName evidence="3">Uncharacterized protein</fullName>
    </submittedName>
</protein>
<reference evidence="3 4" key="1">
    <citation type="submission" date="2018-04" db="EMBL/GenBank/DDBJ databases">
        <title>Genomic Encyclopedia of Type Strains, Phase IV (KMG-IV): sequencing the most valuable type-strain genomes for metagenomic binning, comparative biology and taxonomic classification.</title>
        <authorList>
            <person name="Goeker M."/>
        </authorList>
    </citation>
    <scope>NUCLEOTIDE SEQUENCE [LARGE SCALE GENOMIC DNA]</scope>
    <source>
        <strain evidence="3 4">DSM 7138</strain>
    </source>
</reference>